<name>A0A4Y7QM16_9AGAM</name>
<organism evidence="1 2">
    <name type="scientific">Rickenella mellea</name>
    <dbReference type="NCBI Taxonomy" id="50990"/>
    <lineage>
        <taxon>Eukaryota</taxon>
        <taxon>Fungi</taxon>
        <taxon>Dikarya</taxon>
        <taxon>Basidiomycota</taxon>
        <taxon>Agaricomycotina</taxon>
        <taxon>Agaricomycetes</taxon>
        <taxon>Hymenochaetales</taxon>
        <taxon>Rickenellaceae</taxon>
        <taxon>Rickenella</taxon>
    </lineage>
</organism>
<dbReference type="EMBL" id="ML170157">
    <property type="protein sequence ID" value="TDL28291.1"/>
    <property type="molecule type" value="Genomic_DNA"/>
</dbReference>
<dbReference type="VEuPathDB" id="FungiDB:BD410DRAFT_214115"/>
<protein>
    <submittedName>
        <fullName evidence="1">Uncharacterized protein</fullName>
    </submittedName>
</protein>
<proteinExistence type="predicted"/>
<dbReference type="Proteomes" id="UP000294933">
    <property type="component" value="Unassembled WGS sequence"/>
</dbReference>
<accession>A0A4Y7QM16</accession>
<gene>
    <name evidence="1" type="ORF">BD410DRAFT_214115</name>
</gene>
<evidence type="ECO:0000313" key="1">
    <source>
        <dbReference type="EMBL" id="TDL28291.1"/>
    </source>
</evidence>
<evidence type="ECO:0000313" key="2">
    <source>
        <dbReference type="Proteomes" id="UP000294933"/>
    </source>
</evidence>
<reference evidence="1 2" key="1">
    <citation type="submission" date="2018-06" db="EMBL/GenBank/DDBJ databases">
        <title>A transcriptomic atlas of mushroom development highlights an independent origin of complex multicellularity.</title>
        <authorList>
            <consortium name="DOE Joint Genome Institute"/>
            <person name="Krizsan K."/>
            <person name="Almasi E."/>
            <person name="Merenyi Z."/>
            <person name="Sahu N."/>
            <person name="Viragh M."/>
            <person name="Koszo T."/>
            <person name="Mondo S."/>
            <person name="Kiss B."/>
            <person name="Balint B."/>
            <person name="Kues U."/>
            <person name="Barry K."/>
            <person name="Hegedus J.C."/>
            <person name="Henrissat B."/>
            <person name="Johnson J."/>
            <person name="Lipzen A."/>
            <person name="Ohm R."/>
            <person name="Nagy I."/>
            <person name="Pangilinan J."/>
            <person name="Yan J."/>
            <person name="Xiong Y."/>
            <person name="Grigoriev I.V."/>
            <person name="Hibbett D.S."/>
            <person name="Nagy L.G."/>
        </authorList>
    </citation>
    <scope>NUCLEOTIDE SEQUENCE [LARGE SCALE GENOMIC DNA]</scope>
    <source>
        <strain evidence="1 2">SZMC22713</strain>
    </source>
</reference>
<keyword evidence="2" id="KW-1185">Reference proteome</keyword>
<dbReference type="AlphaFoldDB" id="A0A4Y7QM16"/>
<sequence length="164" mass="18790">MLMSGSGAGYYYSNRGASAASGRGADRQRRVCRGRIGHLCSCRGRTYKNLKKGEHDRMRKRSRVGGEKDELVRGRRYTVVIDRRSSPRPTAIHTTAHICANPKACIPFHTTNTVTRRWRGRQRHQWLEIQRRCERRHQHQHRRCGHGRRGGRGYGGICVCADPA</sequence>